<dbReference type="CDD" id="cd00531">
    <property type="entry name" value="NTF2_like"/>
    <property type="match status" value="1"/>
</dbReference>
<dbReference type="EMBL" id="FMZW01000084">
    <property type="protein sequence ID" value="SDF89617.1"/>
    <property type="molecule type" value="Genomic_DNA"/>
</dbReference>
<evidence type="ECO:0000313" key="3">
    <source>
        <dbReference type="Proteomes" id="UP000199245"/>
    </source>
</evidence>
<evidence type="ECO:0000313" key="2">
    <source>
        <dbReference type="EMBL" id="SDF89617.1"/>
    </source>
</evidence>
<dbReference type="InterPro" id="IPR032710">
    <property type="entry name" value="NTF2-like_dom_sf"/>
</dbReference>
<evidence type="ECO:0000259" key="1">
    <source>
        <dbReference type="Pfam" id="PF13474"/>
    </source>
</evidence>
<dbReference type="Gene3D" id="3.10.450.50">
    <property type="match status" value="1"/>
</dbReference>
<feature type="domain" description="SnoaL-like" evidence="1">
    <location>
        <begin position="107"/>
        <end position="219"/>
    </location>
</feature>
<name>A0A1G7PTG3_9BRAD</name>
<reference evidence="2 3" key="1">
    <citation type="submission" date="2016-10" db="EMBL/GenBank/DDBJ databases">
        <authorList>
            <person name="de Groot N.N."/>
        </authorList>
    </citation>
    <scope>NUCLEOTIDE SEQUENCE [LARGE SCALE GENOMIC DNA]</scope>
    <source>
        <strain evidence="2 3">R5</strain>
    </source>
</reference>
<gene>
    <name evidence="2" type="ORF">SAMN05216337_108414</name>
</gene>
<sequence length="222" mass="24535">MPFGISIVSAETIAPRIQLFGCGRVFKLPSDPLLVDNVRDTVSLYLLRLTWLLALSMDKEKRDLAALSQAAGLADNSGVAEGAFPAPSTYQPDSRFVVNNEALLPDIREFLGLWERTFNTHAPDRLVALYTDDAMLHGTSSAKLYIGAKEIGTYFHGSATVKMDVWHSVVLAHNVSLVVGSYVFSQLWKGHQVTTPARFTFVLRRQDGEWKIVHHHSSATPA</sequence>
<dbReference type="Proteomes" id="UP000199245">
    <property type="component" value="Unassembled WGS sequence"/>
</dbReference>
<accession>A0A1G7PTG3</accession>
<dbReference type="Pfam" id="PF13474">
    <property type="entry name" value="SnoaL_3"/>
    <property type="match status" value="1"/>
</dbReference>
<protein>
    <recommendedName>
        <fullName evidence="1">SnoaL-like domain-containing protein</fullName>
    </recommendedName>
</protein>
<dbReference type="SUPFAM" id="SSF54427">
    <property type="entry name" value="NTF2-like"/>
    <property type="match status" value="1"/>
</dbReference>
<dbReference type="AlphaFoldDB" id="A0A1G7PTG3"/>
<organism evidence="2 3">
    <name type="scientific">Bradyrhizobium brasilense</name>
    <dbReference type="NCBI Taxonomy" id="1419277"/>
    <lineage>
        <taxon>Bacteria</taxon>
        <taxon>Pseudomonadati</taxon>
        <taxon>Pseudomonadota</taxon>
        <taxon>Alphaproteobacteria</taxon>
        <taxon>Hyphomicrobiales</taxon>
        <taxon>Nitrobacteraceae</taxon>
        <taxon>Bradyrhizobium</taxon>
    </lineage>
</organism>
<dbReference type="InterPro" id="IPR037401">
    <property type="entry name" value="SnoaL-like"/>
</dbReference>
<proteinExistence type="predicted"/>